<protein>
    <submittedName>
        <fullName evidence="1">Uncharacterized protein</fullName>
    </submittedName>
</protein>
<proteinExistence type="predicted"/>
<accession>A0ABM6A352</accession>
<organism evidence="1 2">
    <name type="scientific">Pediococcus damnosus</name>
    <dbReference type="NCBI Taxonomy" id="51663"/>
    <lineage>
        <taxon>Bacteria</taxon>
        <taxon>Bacillati</taxon>
        <taxon>Bacillota</taxon>
        <taxon>Bacilli</taxon>
        <taxon>Lactobacillales</taxon>
        <taxon>Lactobacillaceae</taxon>
        <taxon>Pediococcus</taxon>
    </lineage>
</organism>
<evidence type="ECO:0000313" key="2">
    <source>
        <dbReference type="Proteomes" id="UP000076244"/>
    </source>
</evidence>
<name>A0ABM6A352_9LACO</name>
<keyword evidence="2" id="KW-1185">Reference proteome</keyword>
<dbReference type="Proteomes" id="UP000076244">
    <property type="component" value="Chromosome"/>
</dbReference>
<evidence type="ECO:0000313" key="1">
    <source>
        <dbReference type="EMBL" id="AMV66702.1"/>
    </source>
</evidence>
<gene>
    <name evidence="1" type="ORF">ADU72_0757</name>
</gene>
<reference evidence="1 2" key="1">
    <citation type="journal article" date="2016" name="PLoS ONE">
        <title>The Identification of Novel Diagnostic Marker Genes for the Detection of Beer Spoiling Pediococcus damnosus Strains Using the BlAst Diagnostic Gene findEr.</title>
        <authorList>
            <person name="Behr J."/>
            <person name="Geissler A.J."/>
            <person name="Schmid J."/>
            <person name="Zehe A."/>
            <person name="Vogel R.F."/>
        </authorList>
    </citation>
    <scope>NUCLEOTIDE SEQUENCE [LARGE SCALE GENOMIC DNA]</scope>
    <source>
        <strain evidence="1 2">TMW 2.1535</strain>
    </source>
</reference>
<sequence length="55" mass="6698">MHEIRVKDFLIEISDPYFFVYNSIQIFLVNELRHTKLTNEQLQNHLKKSYTNATR</sequence>
<dbReference type="EMBL" id="CP012288">
    <property type="protein sequence ID" value="AMV66702.1"/>
    <property type="molecule type" value="Genomic_DNA"/>
</dbReference>